<evidence type="ECO:0000313" key="18">
    <source>
        <dbReference type="Proteomes" id="UP000199058"/>
    </source>
</evidence>
<evidence type="ECO:0000256" key="5">
    <source>
        <dbReference type="ARBA" id="ARBA00022679"/>
    </source>
</evidence>
<sequence length="652" mass="73079">MKRWMSSLHARLMLSLGLGWVLLVSVLLGTSWYLGRDITRETLLVQLEYQAELLARTVEQDVLTRKASIAKLAAEVQPVVQQTGAVQQVLEKNSALLTYFDALVFAGPEGFVEADWPQAPGRQSLDVNQREFFQRAQGMRRGFISEPFVGAVTTEPLVMVGYPLRDEQGEFQGMVGGVLTILGDNFLGFLQRHRLGTTGFAAIGSASGRVLVHADRSLIMEPVPDEYNAFIRQALLGWEGSGESRLLAGVQALQAYKQIWAADWIVGVYLPNDEAYAAFDRLWWVLWTLGTLVILGSLPFLWWLLRLLLLPVQRFATQIDSINRGEQEWLEARTSLTELRSVAKRFNALLYSQSRTQQDLQRRQAYLNAVLDSSPSGVFLTNLEGKSIYVNSAYIRITGLEASELLGWTWLDYVYPEDRPKLLQYWQGAVAADDSYEIQYRYSTPEVGEIWLEAHASPITDDQGVTQGYIGTVRDITERKQKEEAHRWAALHDGLTHLLNRRGFDEMMFKAFDAWQKTGQPAALLLIDLDHFKPVNDTLGHDVGDIWLIKIADILRERASAQGAAARQGGDEFALLLPGFSVNEAKKEAEIVRHQVMAIEIPESEGFSVTTSIGIALLQEGDDSVSTWVKRADEACYLAKNAGRNRVEVKSA</sequence>
<dbReference type="NCBIfam" id="TIGR00254">
    <property type="entry name" value="GGDEF"/>
    <property type="match status" value="1"/>
</dbReference>
<dbReference type="PROSITE" id="PS50113">
    <property type="entry name" value="PAC"/>
    <property type="match status" value="1"/>
</dbReference>
<feature type="domain" description="PAS" evidence="14">
    <location>
        <begin position="363"/>
        <end position="433"/>
    </location>
</feature>
<dbReference type="InterPro" id="IPR029151">
    <property type="entry name" value="Sensor-like_sf"/>
</dbReference>
<keyword evidence="18" id="KW-1185">Reference proteome</keyword>
<feature type="domain" description="PAC" evidence="15">
    <location>
        <begin position="436"/>
        <end position="488"/>
    </location>
</feature>
<dbReference type="FunFam" id="3.30.70.270:FF:000001">
    <property type="entry name" value="Diguanylate cyclase domain protein"/>
    <property type="match status" value="1"/>
</dbReference>
<proteinExistence type="predicted"/>
<dbReference type="GO" id="GO:0016301">
    <property type="term" value="F:kinase activity"/>
    <property type="evidence" value="ECO:0007669"/>
    <property type="project" value="UniProtKB-KW"/>
</dbReference>
<evidence type="ECO:0000256" key="4">
    <source>
        <dbReference type="ARBA" id="ARBA00022553"/>
    </source>
</evidence>
<dbReference type="STRING" id="1122252.SAMN05660443_1151"/>
<evidence type="ECO:0000259" key="15">
    <source>
        <dbReference type="PROSITE" id="PS50113"/>
    </source>
</evidence>
<dbReference type="PANTHER" id="PTHR44757:SF2">
    <property type="entry name" value="BIOFILM ARCHITECTURE MAINTENANCE PROTEIN MBAA"/>
    <property type="match status" value="1"/>
</dbReference>
<keyword evidence="3" id="KW-1003">Cell membrane</keyword>
<name>A0A1I1FQA5_9GAMM</name>
<dbReference type="SMART" id="SM00091">
    <property type="entry name" value="PAS"/>
    <property type="match status" value="1"/>
</dbReference>
<dbReference type="CDD" id="cd12914">
    <property type="entry name" value="PDC1_DGC_like"/>
    <property type="match status" value="1"/>
</dbReference>
<dbReference type="InterPro" id="IPR000160">
    <property type="entry name" value="GGDEF_dom"/>
</dbReference>
<comment type="cofactor">
    <cofactor evidence="1">
        <name>Mg(2+)</name>
        <dbReference type="ChEBI" id="CHEBI:18420"/>
    </cofactor>
</comment>
<dbReference type="CDD" id="cd01949">
    <property type="entry name" value="GGDEF"/>
    <property type="match status" value="1"/>
</dbReference>
<comment type="subcellular location">
    <subcellularLocation>
        <location evidence="2">Cell membrane</location>
        <topology evidence="2">Multi-pass membrane protein</topology>
    </subcellularLocation>
</comment>
<dbReference type="SUPFAM" id="SSF55785">
    <property type="entry name" value="PYP-like sensor domain (PAS domain)"/>
    <property type="match status" value="1"/>
</dbReference>
<evidence type="ECO:0000259" key="16">
    <source>
        <dbReference type="PROSITE" id="PS50887"/>
    </source>
</evidence>
<evidence type="ECO:0000256" key="2">
    <source>
        <dbReference type="ARBA" id="ARBA00004651"/>
    </source>
</evidence>
<dbReference type="Gene3D" id="3.30.450.20">
    <property type="entry name" value="PAS domain"/>
    <property type="match status" value="3"/>
</dbReference>
<evidence type="ECO:0000259" key="14">
    <source>
        <dbReference type="PROSITE" id="PS50112"/>
    </source>
</evidence>
<evidence type="ECO:0000256" key="13">
    <source>
        <dbReference type="SAM" id="Phobius"/>
    </source>
</evidence>
<dbReference type="Proteomes" id="UP000199058">
    <property type="component" value="Unassembled WGS sequence"/>
</dbReference>
<dbReference type="SUPFAM" id="SSF55073">
    <property type="entry name" value="Nucleotide cyclase"/>
    <property type="match status" value="1"/>
</dbReference>
<dbReference type="InterPro" id="IPR013656">
    <property type="entry name" value="PAS_4"/>
</dbReference>
<dbReference type="GO" id="GO:0000160">
    <property type="term" value="P:phosphorelay signal transduction system"/>
    <property type="evidence" value="ECO:0007669"/>
    <property type="project" value="UniProtKB-KW"/>
</dbReference>
<dbReference type="InterPro" id="IPR029787">
    <property type="entry name" value="Nucleotide_cyclase"/>
</dbReference>
<dbReference type="InterPro" id="IPR001610">
    <property type="entry name" value="PAC"/>
</dbReference>
<evidence type="ECO:0000256" key="7">
    <source>
        <dbReference type="ARBA" id="ARBA00022741"/>
    </source>
</evidence>
<dbReference type="EMBL" id="FOLH01000002">
    <property type="protein sequence ID" value="SFC01637.1"/>
    <property type="molecule type" value="Genomic_DNA"/>
</dbReference>
<organism evidence="17 18">
    <name type="scientific">Marinospirillum celere</name>
    <dbReference type="NCBI Taxonomy" id="1122252"/>
    <lineage>
        <taxon>Bacteria</taxon>
        <taxon>Pseudomonadati</taxon>
        <taxon>Pseudomonadota</taxon>
        <taxon>Gammaproteobacteria</taxon>
        <taxon>Oceanospirillales</taxon>
        <taxon>Oceanospirillaceae</taxon>
        <taxon>Marinospirillum</taxon>
    </lineage>
</organism>
<evidence type="ECO:0000256" key="3">
    <source>
        <dbReference type="ARBA" id="ARBA00022475"/>
    </source>
</evidence>
<dbReference type="PANTHER" id="PTHR44757">
    <property type="entry name" value="DIGUANYLATE CYCLASE DGCP"/>
    <property type="match status" value="1"/>
</dbReference>
<evidence type="ECO:0000256" key="10">
    <source>
        <dbReference type="ARBA" id="ARBA00022989"/>
    </source>
</evidence>
<evidence type="ECO:0000256" key="8">
    <source>
        <dbReference type="ARBA" id="ARBA00022777"/>
    </source>
</evidence>
<evidence type="ECO:0000256" key="12">
    <source>
        <dbReference type="ARBA" id="ARBA00023136"/>
    </source>
</evidence>
<keyword evidence="8" id="KW-0418">Kinase</keyword>
<dbReference type="SMART" id="SM00086">
    <property type="entry name" value="PAC"/>
    <property type="match status" value="1"/>
</dbReference>
<keyword evidence="12 13" id="KW-0472">Membrane</keyword>
<accession>A0A1I1FQA5</accession>
<evidence type="ECO:0000256" key="11">
    <source>
        <dbReference type="ARBA" id="ARBA00023012"/>
    </source>
</evidence>
<reference evidence="17 18" key="1">
    <citation type="submission" date="2016-10" db="EMBL/GenBank/DDBJ databases">
        <authorList>
            <person name="de Groot N.N."/>
        </authorList>
    </citation>
    <scope>NUCLEOTIDE SEQUENCE [LARGE SCALE GENOMIC DNA]</scope>
    <source>
        <strain evidence="17 18">DSM 18438</strain>
    </source>
</reference>
<protein>
    <submittedName>
        <fullName evidence="17">PAS domain S-box-containing protein/diguanylate cyclase (GGDEF) domain-containing protein</fullName>
    </submittedName>
</protein>
<dbReference type="GO" id="GO:0005524">
    <property type="term" value="F:ATP binding"/>
    <property type="evidence" value="ECO:0007669"/>
    <property type="project" value="UniProtKB-KW"/>
</dbReference>
<dbReference type="InterPro" id="IPR043128">
    <property type="entry name" value="Rev_trsase/Diguanyl_cyclase"/>
</dbReference>
<dbReference type="SMART" id="SM00267">
    <property type="entry name" value="GGDEF"/>
    <property type="match status" value="1"/>
</dbReference>
<keyword evidence="5" id="KW-0808">Transferase</keyword>
<keyword evidence="10 13" id="KW-1133">Transmembrane helix</keyword>
<keyword evidence="9" id="KW-0067">ATP-binding</keyword>
<dbReference type="PROSITE" id="PS50112">
    <property type="entry name" value="PAS"/>
    <property type="match status" value="1"/>
</dbReference>
<keyword evidence="4" id="KW-0597">Phosphoprotein</keyword>
<dbReference type="NCBIfam" id="TIGR00229">
    <property type="entry name" value="sensory_box"/>
    <property type="match status" value="1"/>
</dbReference>
<dbReference type="SUPFAM" id="SSF103190">
    <property type="entry name" value="Sensory domain-like"/>
    <property type="match status" value="1"/>
</dbReference>
<dbReference type="InterPro" id="IPR052155">
    <property type="entry name" value="Biofilm_reg_signaling"/>
</dbReference>
<dbReference type="InterPro" id="IPR000014">
    <property type="entry name" value="PAS"/>
</dbReference>
<keyword evidence="11" id="KW-0902">Two-component regulatory system</keyword>
<dbReference type="InterPro" id="IPR033479">
    <property type="entry name" value="dCache_1"/>
</dbReference>
<dbReference type="CDD" id="cd00130">
    <property type="entry name" value="PAS"/>
    <property type="match status" value="1"/>
</dbReference>
<dbReference type="Pfam" id="PF00990">
    <property type="entry name" value="GGDEF"/>
    <property type="match status" value="1"/>
</dbReference>
<evidence type="ECO:0000256" key="1">
    <source>
        <dbReference type="ARBA" id="ARBA00001946"/>
    </source>
</evidence>
<keyword evidence="6 13" id="KW-0812">Transmembrane</keyword>
<dbReference type="CDD" id="cd18774">
    <property type="entry name" value="PDC2_HK_sensor"/>
    <property type="match status" value="1"/>
</dbReference>
<dbReference type="Pfam" id="PF02743">
    <property type="entry name" value="dCache_1"/>
    <property type="match status" value="1"/>
</dbReference>
<dbReference type="InterPro" id="IPR000700">
    <property type="entry name" value="PAS-assoc_C"/>
</dbReference>
<gene>
    <name evidence="17" type="ORF">SAMN05660443_1151</name>
</gene>
<dbReference type="PROSITE" id="PS50887">
    <property type="entry name" value="GGDEF"/>
    <property type="match status" value="1"/>
</dbReference>
<dbReference type="Gene3D" id="3.30.70.270">
    <property type="match status" value="1"/>
</dbReference>
<feature type="transmembrane region" description="Helical" evidence="13">
    <location>
        <begin position="282"/>
        <end position="305"/>
    </location>
</feature>
<dbReference type="AlphaFoldDB" id="A0A1I1FQA5"/>
<dbReference type="GO" id="GO:0005886">
    <property type="term" value="C:plasma membrane"/>
    <property type="evidence" value="ECO:0007669"/>
    <property type="project" value="UniProtKB-SubCell"/>
</dbReference>
<dbReference type="InterPro" id="IPR035965">
    <property type="entry name" value="PAS-like_dom_sf"/>
</dbReference>
<dbReference type="Pfam" id="PF08448">
    <property type="entry name" value="PAS_4"/>
    <property type="match status" value="1"/>
</dbReference>
<evidence type="ECO:0000256" key="9">
    <source>
        <dbReference type="ARBA" id="ARBA00022840"/>
    </source>
</evidence>
<evidence type="ECO:0000256" key="6">
    <source>
        <dbReference type="ARBA" id="ARBA00022692"/>
    </source>
</evidence>
<evidence type="ECO:0000313" key="17">
    <source>
        <dbReference type="EMBL" id="SFC01637.1"/>
    </source>
</evidence>
<keyword evidence="7" id="KW-0547">Nucleotide-binding</keyword>
<feature type="domain" description="GGDEF" evidence="16">
    <location>
        <begin position="520"/>
        <end position="652"/>
    </location>
</feature>